<dbReference type="PANTHER" id="PTHR43804">
    <property type="entry name" value="LD18447P"/>
    <property type="match status" value="1"/>
</dbReference>
<gene>
    <name evidence="6" type="ORF">A3E17_00355</name>
</gene>
<dbReference type="PANTHER" id="PTHR43804:SF7">
    <property type="entry name" value="LD18447P"/>
    <property type="match status" value="1"/>
</dbReference>
<protein>
    <recommendedName>
        <fullName evidence="5">Prokaryotic-type class I peptide chain release factors domain-containing protein</fullName>
    </recommendedName>
</protein>
<dbReference type="GO" id="GO:0003747">
    <property type="term" value="F:translation release factor activity"/>
    <property type="evidence" value="ECO:0007669"/>
    <property type="project" value="InterPro"/>
</dbReference>
<evidence type="ECO:0000256" key="1">
    <source>
        <dbReference type="ARBA" id="ARBA00010835"/>
    </source>
</evidence>
<dbReference type="GO" id="GO:0005737">
    <property type="term" value="C:cytoplasm"/>
    <property type="evidence" value="ECO:0007669"/>
    <property type="project" value="UniProtKB-ARBA"/>
</dbReference>
<comment type="caution">
    <text evidence="6">The sequence shown here is derived from an EMBL/GenBank/DDBJ whole genome shotgun (WGS) entry which is preliminary data.</text>
</comment>
<keyword evidence="3" id="KW-0648">Protein biosynthesis</keyword>
<keyword evidence="4" id="KW-0175">Coiled coil</keyword>
<feature type="domain" description="Prokaryotic-type class I peptide chain release factors" evidence="5">
    <location>
        <begin position="193"/>
        <end position="209"/>
    </location>
</feature>
<dbReference type="InterPro" id="IPR050057">
    <property type="entry name" value="Prokaryotic/Mito_RF"/>
</dbReference>
<proteinExistence type="inferred from homology"/>
<dbReference type="Gene3D" id="3.30.160.20">
    <property type="match status" value="1"/>
</dbReference>
<evidence type="ECO:0000313" key="7">
    <source>
        <dbReference type="Proteomes" id="UP000178993"/>
    </source>
</evidence>
<accession>A0A1F4Z7I1</accession>
<evidence type="ECO:0000256" key="2">
    <source>
        <dbReference type="ARBA" id="ARBA00022481"/>
    </source>
</evidence>
<dbReference type="EMBL" id="MEXL01000029">
    <property type="protein sequence ID" value="OGD02285.1"/>
    <property type="molecule type" value="Genomic_DNA"/>
</dbReference>
<reference evidence="6 7" key="1">
    <citation type="journal article" date="2016" name="Nat. Commun.">
        <title>Thousands of microbial genomes shed light on interconnected biogeochemical processes in an aquifer system.</title>
        <authorList>
            <person name="Anantharaman K."/>
            <person name="Brown C.T."/>
            <person name="Hug L.A."/>
            <person name="Sharon I."/>
            <person name="Castelle C.J."/>
            <person name="Probst A.J."/>
            <person name="Thomas B.C."/>
            <person name="Singh A."/>
            <person name="Wilkins M.J."/>
            <person name="Karaoz U."/>
            <person name="Brodie E.L."/>
            <person name="Williams K.H."/>
            <person name="Hubbard S.S."/>
            <person name="Banfield J.F."/>
        </authorList>
    </citation>
    <scope>NUCLEOTIDE SEQUENCE [LARGE SCALE GENOMIC DNA]</scope>
</reference>
<evidence type="ECO:0000256" key="3">
    <source>
        <dbReference type="ARBA" id="ARBA00022917"/>
    </source>
</evidence>
<organism evidence="6 7">
    <name type="scientific">Candidatus Amesbacteria bacterium RIFCSPHIGHO2_12_FULL_48_14</name>
    <dbReference type="NCBI Taxonomy" id="1797257"/>
    <lineage>
        <taxon>Bacteria</taxon>
        <taxon>Candidatus Amesiibacteriota</taxon>
    </lineage>
</organism>
<feature type="coiled-coil region" evidence="4">
    <location>
        <begin position="11"/>
        <end position="57"/>
    </location>
</feature>
<sequence>MNLSNSMDHSRRYLEEERKKLEAEMEKVQKLLGTDLDSEAKSELAKLESQKQQLMQVMQTDDSGLTTSSAANGTGQDFDNIILEVRPGVGGDEAKIWAEDLVRMYIRFAEVRNQKFKVKIKVEFLDDGVLKITGPGIYDLLKNETGVHRVQRVPETEAAGRIHTSTASVVVLPEVSEKVVVVREDDLLWEFSRSGGHGGQNVNKVATAVRLTHKPTGIMVGCRQERSQEQNRKIALELLRAQLWEVEEERKASVFSAARSKIGRSMRAEKIRTYNFPQNRVTDHRLGKSWYKLDRIVQGELDDIIETLKNELD</sequence>
<dbReference type="Pfam" id="PF03462">
    <property type="entry name" value="PCRF"/>
    <property type="match status" value="1"/>
</dbReference>
<evidence type="ECO:0000259" key="5">
    <source>
        <dbReference type="PROSITE" id="PS00745"/>
    </source>
</evidence>
<dbReference type="PROSITE" id="PS00745">
    <property type="entry name" value="RF_PROK_I"/>
    <property type="match status" value="1"/>
</dbReference>
<dbReference type="SMART" id="SM00937">
    <property type="entry name" value="PCRF"/>
    <property type="match status" value="1"/>
</dbReference>
<dbReference type="AlphaFoldDB" id="A0A1F4Z7I1"/>
<evidence type="ECO:0000256" key="4">
    <source>
        <dbReference type="SAM" id="Coils"/>
    </source>
</evidence>
<keyword evidence="2" id="KW-0488">Methylation</keyword>
<dbReference type="InterPro" id="IPR045853">
    <property type="entry name" value="Pep_chain_release_fac_I_sf"/>
</dbReference>
<dbReference type="Proteomes" id="UP000178993">
    <property type="component" value="Unassembled WGS sequence"/>
</dbReference>
<name>A0A1F4Z7I1_9BACT</name>
<dbReference type="InterPro" id="IPR000352">
    <property type="entry name" value="Pep_chain_release_fac_I"/>
</dbReference>
<dbReference type="SUPFAM" id="SSF75620">
    <property type="entry name" value="Release factor"/>
    <property type="match status" value="1"/>
</dbReference>
<dbReference type="InterPro" id="IPR005139">
    <property type="entry name" value="PCRF"/>
</dbReference>
<dbReference type="Pfam" id="PF00472">
    <property type="entry name" value="RF-1"/>
    <property type="match status" value="1"/>
</dbReference>
<evidence type="ECO:0000313" key="6">
    <source>
        <dbReference type="EMBL" id="OGD02285.1"/>
    </source>
</evidence>
<dbReference type="Gene3D" id="3.30.70.1660">
    <property type="match status" value="1"/>
</dbReference>
<comment type="similarity">
    <text evidence="1">Belongs to the prokaryotic/mitochondrial release factor family.</text>
</comment>